<dbReference type="EMBL" id="CVRI01000059">
    <property type="protein sequence ID" value="CRL03222.1"/>
    <property type="molecule type" value="Genomic_DNA"/>
</dbReference>
<reference evidence="1 2" key="1">
    <citation type="submission" date="2015-04" db="EMBL/GenBank/DDBJ databases">
        <authorList>
            <person name="Syromyatnikov M.Y."/>
            <person name="Popov V.N."/>
        </authorList>
    </citation>
    <scope>NUCLEOTIDE SEQUENCE [LARGE SCALE GENOMIC DNA]</scope>
</reference>
<name>A0A1J1IVQ5_9DIPT</name>
<proteinExistence type="predicted"/>
<accession>A0A1J1IVQ5</accession>
<keyword evidence="2" id="KW-1185">Reference proteome</keyword>
<organism evidence="1 2">
    <name type="scientific">Clunio marinus</name>
    <dbReference type="NCBI Taxonomy" id="568069"/>
    <lineage>
        <taxon>Eukaryota</taxon>
        <taxon>Metazoa</taxon>
        <taxon>Ecdysozoa</taxon>
        <taxon>Arthropoda</taxon>
        <taxon>Hexapoda</taxon>
        <taxon>Insecta</taxon>
        <taxon>Pterygota</taxon>
        <taxon>Neoptera</taxon>
        <taxon>Endopterygota</taxon>
        <taxon>Diptera</taxon>
        <taxon>Nematocera</taxon>
        <taxon>Chironomoidea</taxon>
        <taxon>Chironomidae</taxon>
        <taxon>Clunio</taxon>
    </lineage>
</organism>
<gene>
    <name evidence="1" type="ORF">CLUMA_CG016899</name>
</gene>
<protein>
    <submittedName>
        <fullName evidence="1">CLUMA_CG016899, isoform A</fullName>
    </submittedName>
</protein>
<dbReference type="Proteomes" id="UP000183832">
    <property type="component" value="Unassembled WGS sequence"/>
</dbReference>
<evidence type="ECO:0000313" key="2">
    <source>
        <dbReference type="Proteomes" id="UP000183832"/>
    </source>
</evidence>
<sequence length="73" mass="8462">MSSYSYFCCLICCLIFCGFQMRRHFHSSKFQQISHKHSEYEFLKFEGQAAAGFSDSMKESKSVITSANLLFLQ</sequence>
<dbReference type="AlphaFoldDB" id="A0A1J1IVQ5"/>
<evidence type="ECO:0000313" key="1">
    <source>
        <dbReference type="EMBL" id="CRL03222.1"/>
    </source>
</evidence>